<organism evidence="7 8">
    <name type="scientific">Candidatus Shapirobacteria bacterium CG09_land_8_20_14_0_10_49_15</name>
    <dbReference type="NCBI Taxonomy" id="1974482"/>
    <lineage>
        <taxon>Bacteria</taxon>
        <taxon>Candidatus Shapironibacteriota</taxon>
    </lineage>
</organism>
<evidence type="ECO:0000256" key="1">
    <source>
        <dbReference type="ARBA" id="ARBA00010531"/>
    </source>
</evidence>
<protein>
    <recommendedName>
        <fullName evidence="6">Ribosomal protein</fullName>
    </recommendedName>
</protein>
<dbReference type="SUPFAM" id="SSF56808">
    <property type="entry name" value="Ribosomal protein L1"/>
    <property type="match status" value="1"/>
</dbReference>
<comment type="similarity">
    <text evidence="1 6">Belongs to the universal ribosomal protein uL1 family.</text>
</comment>
<evidence type="ECO:0000256" key="3">
    <source>
        <dbReference type="ARBA" id="ARBA00022845"/>
    </source>
</evidence>
<dbReference type="InterPro" id="IPR028364">
    <property type="entry name" value="Ribosomal_uL1/biogenesis"/>
</dbReference>
<dbReference type="GO" id="GO:0003735">
    <property type="term" value="F:structural constituent of ribosome"/>
    <property type="evidence" value="ECO:0007669"/>
    <property type="project" value="InterPro"/>
</dbReference>
<evidence type="ECO:0000256" key="4">
    <source>
        <dbReference type="ARBA" id="ARBA00022980"/>
    </source>
</evidence>
<dbReference type="CDD" id="cd00403">
    <property type="entry name" value="Ribosomal_L1"/>
    <property type="match status" value="1"/>
</dbReference>
<evidence type="ECO:0000313" key="8">
    <source>
        <dbReference type="Proteomes" id="UP000231214"/>
    </source>
</evidence>
<dbReference type="EMBL" id="PEZK01000010">
    <property type="protein sequence ID" value="PIU02371.1"/>
    <property type="molecule type" value="Genomic_DNA"/>
</dbReference>
<keyword evidence="2" id="KW-0678">Repressor</keyword>
<dbReference type="Proteomes" id="UP000231214">
    <property type="component" value="Unassembled WGS sequence"/>
</dbReference>
<dbReference type="InterPro" id="IPR023673">
    <property type="entry name" value="Ribosomal_uL1_CS"/>
</dbReference>
<dbReference type="PANTHER" id="PTHR36427">
    <property type="entry name" value="54S RIBOSOMAL PROTEIN L1, MITOCHONDRIAL"/>
    <property type="match status" value="1"/>
</dbReference>
<evidence type="ECO:0000256" key="2">
    <source>
        <dbReference type="ARBA" id="ARBA00022491"/>
    </source>
</evidence>
<dbReference type="GO" id="GO:0006417">
    <property type="term" value="P:regulation of translation"/>
    <property type="evidence" value="ECO:0007669"/>
    <property type="project" value="UniProtKB-KW"/>
</dbReference>
<accession>A0A2M6XBI6</accession>
<evidence type="ECO:0000256" key="6">
    <source>
        <dbReference type="RuleBase" id="RU000659"/>
    </source>
</evidence>
<name>A0A2M6XBI6_9BACT</name>
<evidence type="ECO:0000313" key="7">
    <source>
        <dbReference type="EMBL" id="PIU02371.1"/>
    </source>
</evidence>
<dbReference type="InterPro" id="IPR002143">
    <property type="entry name" value="Ribosomal_uL1"/>
</dbReference>
<dbReference type="PROSITE" id="PS01199">
    <property type="entry name" value="RIBOSOMAL_L1"/>
    <property type="match status" value="1"/>
</dbReference>
<comment type="caution">
    <text evidence="7">The sequence shown here is derived from an EMBL/GenBank/DDBJ whole genome shotgun (WGS) entry which is preliminary data.</text>
</comment>
<sequence>MTKKNKRYQDQPYPIEKAIKLVKEGSTSKFNGSIEVHLITTQIGLKGEINFPHPTGKETRVAIADEKTLAKIAKGKIDFDVLLASATMMPKLAKYARTLGPKGLMPNPKAGTITDDPVKAAQQWQGKAQFKTEIKAPLIHLAIGKVNTPAKQLEENFLVLVAAVGPKNITKAVLAPTMGPGIKVAL</sequence>
<dbReference type="Pfam" id="PF00687">
    <property type="entry name" value="Ribosomal_L1"/>
    <property type="match status" value="1"/>
</dbReference>
<keyword evidence="3" id="KW-0810">Translation regulation</keyword>
<dbReference type="PANTHER" id="PTHR36427:SF3">
    <property type="entry name" value="LARGE RIBOSOMAL SUBUNIT PROTEIN UL1M"/>
    <property type="match status" value="1"/>
</dbReference>
<keyword evidence="4 6" id="KW-0689">Ribosomal protein</keyword>
<dbReference type="InterPro" id="IPR023674">
    <property type="entry name" value="Ribosomal_uL1-like"/>
</dbReference>
<reference evidence="8" key="1">
    <citation type="submission" date="2017-09" db="EMBL/GenBank/DDBJ databases">
        <title>Depth-based differentiation of microbial function through sediment-hosted aquifers and enrichment of novel symbionts in the deep terrestrial subsurface.</title>
        <authorList>
            <person name="Probst A.J."/>
            <person name="Ladd B."/>
            <person name="Jarett J.K."/>
            <person name="Geller-Mcgrath D.E."/>
            <person name="Sieber C.M.K."/>
            <person name="Emerson J.B."/>
            <person name="Anantharaman K."/>
            <person name="Thomas B.C."/>
            <person name="Malmstrom R."/>
            <person name="Stieglmeier M."/>
            <person name="Klingl A."/>
            <person name="Woyke T."/>
            <person name="Ryan C.M."/>
            <person name="Banfield J.F."/>
        </authorList>
    </citation>
    <scope>NUCLEOTIDE SEQUENCE [LARGE SCALE GENOMIC DNA]</scope>
</reference>
<gene>
    <name evidence="7" type="ORF">COT66_00610</name>
</gene>
<proteinExistence type="inferred from homology"/>
<dbReference type="GO" id="GO:0006412">
    <property type="term" value="P:translation"/>
    <property type="evidence" value="ECO:0007669"/>
    <property type="project" value="InterPro"/>
</dbReference>
<keyword evidence="5 6" id="KW-0687">Ribonucleoprotein</keyword>
<evidence type="ECO:0000256" key="5">
    <source>
        <dbReference type="ARBA" id="ARBA00023274"/>
    </source>
</evidence>
<dbReference type="PIRSF" id="PIRSF002155">
    <property type="entry name" value="Ribosomal_L1"/>
    <property type="match status" value="1"/>
</dbReference>
<dbReference type="Gene3D" id="3.30.190.20">
    <property type="match status" value="2"/>
</dbReference>
<dbReference type="GO" id="GO:0003723">
    <property type="term" value="F:RNA binding"/>
    <property type="evidence" value="ECO:0007669"/>
    <property type="project" value="InterPro"/>
</dbReference>
<dbReference type="AlphaFoldDB" id="A0A2M6XBI6"/>
<dbReference type="GO" id="GO:0015934">
    <property type="term" value="C:large ribosomal subunit"/>
    <property type="evidence" value="ECO:0007669"/>
    <property type="project" value="InterPro"/>
</dbReference>